<dbReference type="Gene3D" id="1.10.10.10">
    <property type="entry name" value="Winged helix-like DNA-binding domain superfamily/Winged helix DNA-binding domain"/>
    <property type="match status" value="1"/>
</dbReference>
<evidence type="ECO:0000259" key="1">
    <source>
        <dbReference type="PROSITE" id="PS50934"/>
    </source>
</evidence>
<dbReference type="Proteomes" id="UP000019763">
    <property type="component" value="Unassembled WGS sequence"/>
</dbReference>
<dbReference type="Pfam" id="PF04433">
    <property type="entry name" value="SWIRM"/>
    <property type="match status" value="1"/>
</dbReference>
<dbReference type="GeneID" id="22911088"/>
<evidence type="ECO:0000313" key="2">
    <source>
        <dbReference type="EMBL" id="EZG79915.1"/>
    </source>
</evidence>
<dbReference type="RefSeq" id="XP_011134360.1">
    <property type="nucleotide sequence ID" value="XM_011136058.1"/>
</dbReference>
<dbReference type="AlphaFoldDB" id="A0A023BBQ0"/>
<organism evidence="2 3">
    <name type="scientific">Gregarina niphandrodes</name>
    <name type="common">Septate eugregarine</name>
    <dbReference type="NCBI Taxonomy" id="110365"/>
    <lineage>
        <taxon>Eukaryota</taxon>
        <taxon>Sar</taxon>
        <taxon>Alveolata</taxon>
        <taxon>Apicomplexa</taxon>
        <taxon>Conoidasida</taxon>
        <taxon>Gregarinasina</taxon>
        <taxon>Eugregarinorida</taxon>
        <taxon>Gregarinidae</taxon>
        <taxon>Gregarina</taxon>
    </lineage>
</organism>
<keyword evidence="3" id="KW-1185">Reference proteome</keyword>
<protein>
    <submittedName>
        <fullName evidence="2">Swirm domain protein</fullName>
    </submittedName>
</protein>
<sequence length="455" mass="48568">MSYAAFITFSHTGEDEAIISSIKDQHRNPLELQSLNDVLSDYEEKDELMLSQCSLPESLKVQLKRTALSFSSKGAGYGQAAGPMGAGPMSVGPMGAGPMSAGPMGAGPMGAGPMGPAGMGAAGMGPAGMGPAGMGPAGHPRMTPSVYMPAVAARDVSLIGPPPLPPCQWFDPTGITETEVDELKCSFPDLRPGVQVGARDANSWAYIHLRNTLIDVYRSNPGSKLTLAECRKYCDGDLAALIRLLSFLERHRLVNFALDTAAPGGSQLSNQSLLDPATKKLKEELSSHWTSTPTCNACDRICLYSFYVLSPSIYGSCLPFSTLRTAIWCQDCIRDLPNNNCLLKVNLPALHVPGGTATWSDQQITALFDAIDLMGPDWVAVSKAVSSIPGNPIRTPRECLAAFLSMPLSEQPQQPSMYDTTQSWPQHNLGHSTILATAQSWPQHNLVHPTTTLGT</sequence>
<dbReference type="SUPFAM" id="SSF46689">
    <property type="entry name" value="Homeodomain-like"/>
    <property type="match status" value="1"/>
</dbReference>
<feature type="domain" description="SWIRM" evidence="1">
    <location>
        <begin position="206"/>
        <end position="265"/>
    </location>
</feature>
<dbReference type="InterPro" id="IPR007526">
    <property type="entry name" value="SWIRM"/>
</dbReference>
<dbReference type="InterPro" id="IPR036388">
    <property type="entry name" value="WH-like_DNA-bd_sf"/>
</dbReference>
<dbReference type="EMBL" id="AFNH02000176">
    <property type="protein sequence ID" value="EZG79915.1"/>
    <property type="molecule type" value="Genomic_DNA"/>
</dbReference>
<gene>
    <name evidence="2" type="ORF">GNI_023750</name>
</gene>
<comment type="caution">
    <text evidence="2">The sequence shown here is derived from an EMBL/GenBank/DDBJ whole genome shotgun (WGS) entry which is preliminary data.</text>
</comment>
<reference evidence="2" key="1">
    <citation type="submission" date="2013-12" db="EMBL/GenBank/DDBJ databases">
        <authorList>
            <person name="Omoto C.K."/>
            <person name="Sibley D."/>
            <person name="Venepally P."/>
            <person name="Hadjithomas M."/>
            <person name="Karamycheva S."/>
            <person name="Brunk B."/>
            <person name="Roos D."/>
            <person name="Caler E."/>
            <person name="Lorenzi H."/>
        </authorList>
    </citation>
    <scope>NUCLEOTIDE SEQUENCE</scope>
</reference>
<name>A0A023BBQ0_GRENI</name>
<dbReference type="VEuPathDB" id="CryptoDB:GNI_023750"/>
<dbReference type="Gene3D" id="1.10.10.60">
    <property type="entry name" value="Homeodomain-like"/>
    <property type="match status" value="1"/>
</dbReference>
<evidence type="ECO:0000313" key="3">
    <source>
        <dbReference type="Proteomes" id="UP000019763"/>
    </source>
</evidence>
<accession>A0A023BBQ0</accession>
<dbReference type="eggNOG" id="KOG1279">
    <property type="taxonomic scope" value="Eukaryota"/>
</dbReference>
<dbReference type="InterPro" id="IPR009057">
    <property type="entry name" value="Homeodomain-like_sf"/>
</dbReference>
<dbReference type="PROSITE" id="PS50934">
    <property type="entry name" value="SWIRM"/>
    <property type="match status" value="1"/>
</dbReference>
<proteinExistence type="predicted"/>
<dbReference type="OrthoDB" id="118550at2759"/>